<keyword evidence="1" id="KW-0285">Flavoprotein</keyword>
<evidence type="ECO:0000256" key="2">
    <source>
        <dbReference type="ARBA" id="ARBA00022827"/>
    </source>
</evidence>
<organism evidence="5 6">
    <name type="scientific">Aspergillus pseudoustus</name>
    <dbReference type="NCBI Taxonomy" id="1810923"/>
    <lineage>
        <taxon>Eukaryota</taxon>
        <taxon>Fungi</taxon>
        <taxon>Dikarya</taxon>
        <taxon>Ascomycota</taxon>
        <taxon>Pezizomycotina</taxon>
        <taxon>Eurotiomycetes</taxon>
        <taxon>Eurotiomycetidae</taxon>
        <taxon>Eurotiales</taxon>
        <taxon>Aspergillaceae</taxon>
        <taxon>Aspergillus</taxon>
        <taxon>Aspergillus subgen. Nidulantes</taxon>
    </lineage>
</organism>
<evidence type="ECO:0000259" key="4">
    <source>
        <dbReference type="Pfam" id="PF01494"/>
    </source>
</evidence>
<sequence>MSPSQLMTPPFDDEVPILIVGGGPSGLLLAYMLSQLNVQTLLIERYATRLAAPKAHALSPRSLELCRQFGLDVNEIRGLGTSRDDAYWVNFITNLSGKQVGRLPYERMDPEVLDATPTMIHNIPQPDFEELVAQNLKQSSLCEIRKNHSFVRLEEVDDCVLTTVEDRSSGREYTVKSKHVVACDGARSAVRRFLGVESEGEDSYETMMTIHFNADLRPVVGDRVGMLHWVMDPETSGFIIGYDLSGNQVLICNFDPEKHPVDSWNESLCRKTLNAAIGQNVKYDVLSYRPWILSRKVANQYRIGRVFLAGDAAHSFPPTGGLGLNSGLGDVHNLAYKLAAVHQGWAGDAVLNTYHSDRRQVAIVNSQQSVKNGQKIFGLLKALGTTDKDVDVARQNLHRNIQDPEAMIEINRGIEGQREHFDNLQLHIGYVYGDDVIPDNASLFRPLCNPGARLPHAWIRLLAPTGSKFTLPAIDSSYVSELPLEEVQRKRFSTLDLCPIDSFILLVDSTVADEWKTRVNKVLNGLPAKVKSSLQFETRILDADFELETSERSEAWVELMRIKKGQATLIRPDQHILACFDTSSASSSDIHKVLGDHLGW</sequence>
<evidence type="ECO:0000313" key="6">
    <source>
        <dbReference type="Proteomes" id="UP001610446"/>
    </source>
</evidence>
<dbReference type="PRINTS" id="PR00420">
    <property type="entry name" value="RNGMNOXGNASE"/>
</dbReference>
<dbReference type="InterPro" id="IPR036188">
    <property type="entry name" value="FAD/NAD-bd_sf"/>
</dbReference>
<keyword evidence="2" id="KW-0274">FAD</keyword>
<dbReference type="Gene3D" id="3.50.50.60">
    <property type="entry name" value="FAD/NAD(P)-binding domain"/>
    <property type="match status" value="1"/>
</dbReference>
<gene>
    <name evidence="5" type="ORF">BJY01DRAFT_220249</name>
</gene>
<keyword evidence="6" id="KW-1185">Reference proteome</keyword>
<dbReference type="PANTHER" id="PTHR43004">
    <property type="entry name" value="TRK SYSTEM POTASSIUM UPTAKE PROTEIN"/>
    <property type="match status" value="1"/>
</dbReference>
<protein>
    <submittedName>
        <fullName evidence="5">FAD binding domain-containing protein</fullName>
    </submittedName>
</protein>
<name>A0ABR4JDL6_9EURO</name>
<dbReference type="PANTHER" id="PTHR43004:SF6">
    <property type="entry name" value="FAD_NAD(P)-BINDING OXIDOREDUCTASE FAMILY PROTEIN"/>
    <property type="match status" value="1"/>
</dbReference>
<dbReference type="InterPro" id="IPR050641">
    <property type="entry name" value="RIFMO-like"/>
</dbReference>
<dbReference type="InterPro" id="IPR002938">
    <property type="entry name" value="FAD-bd"/>
</dbReference>
<evidence type="ECO:0000313" key="5">
    <source>
        <dbReference type="EMBL" id="KAL2838110.1"/>
    </source>
</evidence>
<dbReference type="EMBL" id="JBFXLU010000150">
    <property type="protein sequence ID" value="KAL2838110.1"/>
    <property type="molecule type" value="Genomic_DNA"/>
</dbReference>
<accession>A0ABR4JDL6</accession>
<dbReference type="Gene3D" id="3.30.9.10">
    <property type="entry name" value="D-Amino Acid Oxidase, subunit A, domain 2"/>
    <property type="match status" value="1"/>
</dbReference>
<evidence type="ECO:0000256" key="1">
    <source>
        <dbReference type="ARBA" id="ARBA00022630"/>
    </source>
</evidence>
<dbReference type="SUPFAM" id="SSF51905">
    <property type="entry name" value="FAD/NAD(P)-binding domain"/>
    <property type="match status" value="1"/>
</dbReference>
<reference evidence="5 6" key="1">
    <citation type="submission" date="2024-07" db="EMBL/GenBank/DDBJ databases">
        <title>Section-level genome sequencing and comparative genomics of Aspergillus sections Usti and Cavernicolus.</title>
        <authorList>
            <consortium name="Lawrence Berkeley National Laboratory"/>
            <person name="Nybo J.L."/>
            <person name="Vesth T.C."/>
            <person name="Theobald S."/>
            <person name="Frisvad J.C."/>
            <person name="Larsen T.O."/>
            <person name="Kjaerboelling I."/>
            <person name="Rothschild-Mancinelli K."/>
            <person name="Lyhne E.K."/>
            <person name="Kogle M.E."/>
            <person name="Barry K."/>
            <person name="Clum A."/>
            <person name="Na H."/>
            <person name="Ledsgaard L."/>
            <person name="Lin J."/>
            <person name="Lipzen A."/>
            <person name="Kuo A."/>
            <person name="Riley R."/>
            <person name="Mondo S."/>
            <person name="Labutti K."/>
            <person name="Haridas S."/>
            <person name="Pangalinan J."/>
            <person name="Salamov A.A."/>
            <person name="Simmons B.A."/>
            <person name="Magnuson J.K."/>
            <person name="Chen J."/>
            <person name="Drula E."/>
            <person name="Henrissat B."/>
            <person name="Wiebenga A."/>
            <person name="Lubbers R.J."/>
            <person name="Gomes A.C."/>
            <person name="Makela M.R."/>
            <person name="Stajich J."/>
            <person name="Grigoriev I.V."/>
            <person name="Mortensen U.H."/>
            <person name="De Vries R.P."/>
            <person name="Baker S.E."/>
            <person name="Andersen M.R."/>
        </authorList>
    </citation>
    <scope>NUCLEOTIDE SEQUENCE [LARGE SCALE GENOMIC DNA]</scope>
    <source>
        <strain evidence="5 6">CBS 123904</strain>
    </source>
</reference>
<proteinExistence type="predicted"/>
<dbReference type="Pfam" id="PF01494">
    <property type="entry name" value="FAD_binding_3"/>
    <property type="match status" value="1"/>
</dbReference>
<comment type="caution">
    <text evidence="5">The sequence shown here is derived from an EMBL/GenBank/DDBJ whole genome shotgun (WGS) entry which is preliminary data.</text>
</comment>
<evidence type="ECO:0000256" key="3">
    <source>
        <dbReference type="ARBA" id="ARBA00023002"/>
    </source>
</evidence>
<dbReference type="Gene3D" id="3.40.30.120">
    <property type="match status" value="1"/>
</dbReference>
<dbReference type="Proteomes" id="UP001610446">
    <property type="component" value="Unassembled WGS sequence"/>
</dbReference>
<feature type="domain" description="FAD-binding" evidence="4">
    <location>
        <begin position="14"/>
        <end position="363"/>
    </location>
</feature>
<keyword evidence="3" id="KW-0560">Oxidoreductase</keyword>